<feature type="transmembrane region" description="Helical" evidence="2">
    <location>
        <begin position="88"/>
        <end position="107"/>
    </location>
</feature>
<name>A0A8J3XJ91_9ACTN</name>
<sequence>MVLTSLKWPFCATTRHVRAHILPAEHCDKPAPEVHRPQPPQGQYPSGQYPQPYASPAGFTPVPHPQQPAHPQGFGYSPVQMTTVKQRGFNPITLLIHLFLWVFVHSWLIVLPIGFWLLIAIPVTFIGWNVKKTVPVQHMPGQLPPRSSSRRQNAPHPALA</sequence>
<keyword evidence="2" id="KW-0812">Transmembrane</keyword>
<protein>
    <submittedName>
        <fullName evidence="3">Uncharacterized protein</fullName>
    </submittedName>
</protein>
<gene>
    <name evidence="3" type="ORF">Pph01_81770</name>
</gene>
<keyword evidence="4" id="KW-1185">Reference proteome</keyword>
<evidence type="ECO:0000313" key="3">
    <source>
        <dbReference type="EMBL" id="GII43174.1"/>
    </source>
</evidence>
<keyword evidence="2" id="KW-1133">Transmembrane helix</keyword>
<evidence type="ECO:0000313" key="4">
    <source>
        <dbReference type="Proteomes" id="UP000622547"/>
    </source>
</evidence>
<feature type="region of interest" description="Disordered" evidence="1">
    <location>
        <begin position="28"/>
        <end position="47"/>
    </location>
</feature>
<evidence type="ECO:0000256" key="2">
    <source>
        <dbReference type="SAM" id="Phobius"/>
    </source>
</evidence>
<dbReference type="Proteomes" id="UP000622547">
    <property type="component" value="Unassembled WGS sequence"/>
</dbReference>
<accession>A0A8J3XJ91</accession>
<comment type="caution">
    <text evidence="3">The sequence shown here is derived from an EMBL/GenBank/DDBJ whole genome shotgun (WGS) entry which is preliminary data.</text>
</comment>
<keyword evidence="2" id="KW-0472">Membrane</keyword>
<proteinExistence type="predicted"/>
<dbReference type="RefSeq" id="WP_204078562.1">
    <property type="nucleotide sequence ID" value="NZ_BAABHI010000015.1"/>
</dbReference>
<dbReference type="AlphaFoldDB" id="A0A8J3XJ91"/>
<organism evidence="3 4">
    <name type="scientific">Planotetraspora phitsanulokensis</name>
    <dbReference type="NCBI Taxonomy" id="575192"/>
    <lineage>
        <taxon>Bacteria</taxon>
        <taxon>Bacillati</taxon>
        <taxon>Actinomycetota</taxon>
        <taxon>Actinomycetes</taxon>
        <taxon>Streptosporangiales</taxon>
        <taxon>Streptosporangiaceae</taxon>
        <taxon>Planotetraspora</taxon>
    </lineage>
</organism>
<reference evidence="3 4" key="1">
    <citation type="submission" date="2021-01" db="EMBL/GenBank/DDBJ databases">
        <title>Whole genome shotgun sequence of Planotetraspora phitsanulokensis NBRC 104273.</title>
        <authorList>
            <person name="Komaki H."/>
            <person name="Tamura T."/>
        </authorList>
    </citation>
    <scope>NUCLEOTIDE SEQUENCE [LARGE SCALE GENOMIC DNA]</scope>
    <source>
        <strain evidence="3 4">NBRC 104273</strain>
    </source>
</reference>
<feature type="region of interest" description="Disordered" evidence="1">
    <location>
        <begin position="55"/>
        <end position="75"/>
    </location>
</feature>
<dbReference type="EMBL" id="BOOP01000053">
    <property type="protein sequence ID" value="GII43174.1"/>
    <property type="molecule type" value="Genomic_DNA"/>
</dbReference>
<evidence type="ECO:0000256" key="1">
    <source>
        <dbReference type="SAM" id="MobiDB-lite"/>
    </source>
</evidence>
<feature type="transmembrane region" description="Helical" evidence="2">
    <location>
        <begin position="113"/>
        <end position="130"/>
    </location>
</feature>
<feature type="region of interest" description="Disordered" evidence="1">
    <location>
        <begin position="139"/>
        <end position="160"/>
    </location>
</feature>